<evidence type="ECO:0000313" key="1">
    <source>
        <dbReference type="EMBL" id="MBA0574770.1"/>
    </source>
</evidence>
<gene>
    <name evidence="1" type="ORF">Golob_028009</name>
</gene>
<organism evidence="1 2">
    <name type="scientific">Gossypium lobatum</name>
    <dbReference type="NCBI Taxonomy" id="34289"/>
    <lineage>
        <taxon>Eukaryota</taxon>
        <taxon>Viridiplantae</taxon>
        <taxon>Streptophyta</taxon>
        <taxon>Embryophyta</taxon>
        <taxon>Tracheophyta</taxon>
        <taxon>Spermatophyta</taxon>
        <taxon>Magnoliopsida</taxon>
        <taxon>eudicotyledons</taxon>
        <taxon>Gunneridae</taxon>
        <taxon>Pentapetalae</taxon>
        <taxon>rosids</taxon>
        <taxon>malvids</taxon>
        <taxon>Malvales</taxon>
        <taxon>Malvaceae</taxon>
        <taxon>Malvoideae</taxon>
        <taxon>Gossypium</taxon>
    </lineage>
</organism>
<accession>A0A7J8ND31</accession>
<feature type="non-terminal residue" evidence="1">
    <location>
        <position position="1"/>
    </location>
</feature>
<name>A0A7J8ND31_9ROSI</name>
<sequence length="47" mass="5162">KLQLVSITIDEVKILEKQEKPTSSSAGAVNFDARTTVMCDVKLARNL</sequence>
<dbReference type="AlphaFoldDB" id="A0A7J8ND31"/>
<proteinExistence type="predicted"/>
<evidence type="ECO:0000313" key="2">
    <source>
        <dbReference type="Proteomes" id="UP000593572"/>
    </source>
</evidence>
<comment type="caution">
    <text evidence="1">The sequence shown here is derived from an EMBL/GenBank/DDBJ whole genome shotgun (WGS) entry which is preliminary data.</text>
</comment>
<dbReference type="EMBL" id="JABEZX010000304">
    <property type="protein sequence ID" value="MBA0574770.1"/>
    <property type="molecule type" value="Genomic_DNA"/>
</dbReference>
<reference evidence="1 2" key="1">
    <citation type="journal article" date="2019" name="Genome Biol. Evol.">
        <title>Insights into the evolution of the New World diploid cottons (Gossypium, subgenus Houzingenia) based on genome sequencing.</title>
        <authorList>
            <person name="Grover C.E."/>
            <person name="Arick M.A. 2nd"/>
            <person name="Thrash A."/>
            <person name="Conover J.L."/>
            <person name="Sanders W.S."/>
            <person name="Peterson D.G."/>
            <person name="Frelichowski J.E."/>
            <person name="Scheffler J.A."/>
            <person name="Scheffler B.E."/>
            <person name="Wendel J.F."/>
        </authorList>
    </citation>
    <scope>NUCLEOTIDE SEQUENCE [LARGE SCALE GENOMIC DNA]</scope>
    <source>
        <strain evidence="1">157</strain>
        <tissue evidence="1">Leaf</tissue>
    </source>
</reference>
<protein>
    <submittedName>
        <fullName evidence="1">Uncharacterized protein</fullName>
    </submittedName>
</protein>
<dbReference type="Proteomes" id="UP000593572">
    <property type="component" value="Unassembled WGS sequence"/>
</dbReference>
<keyword evidence="2" id="KW-1185">Reference proteome</keyword>